<proteinExistence type="predicted"/>
<dbReference type="SUPFAM" id="SSF53474">
    <property type="entry name" value="alpha/beta-Hydrolases"/>
    <property type="match status" value="1"/>
</dbReference>
<dbReference type="PRINTS" id="PR00111">
    <property type="entry name" value="ABHYDROLASE"/>
</dbReference>
<dbReference type="Proteomes" id="UP001316189">
    <property type="component" value="Chromosome"/>
</dbReference>
<evidence type="ECO:0000259" key="1">
    <source>
        <dbReference type="Pfam" id="PF00561"/>
    </source>
</evidence>
<dbReference type="InterPro" id="IPR000073">
    <property type="entry name" value="AB_hydrolase_1"/>
</dbReference>
<dbReference type="GO" id="GO:0016787">
    <property type="term" value="F:hydrolase activity"/>
    <property type="evidence" value="ECO:0007669"/>
    <property type="project" value="UniProtKB-KW"/>
</dbReference>
<dbReference type="PANTHER" id="PTHR43798">
    <property type="entry name" value="MONOACYLGLYCEROL LIPASE"/>
    <property type="match status" value="1"/>
</dbReference>
<feature type="domain" description="AB hydrolase-1" evidence="1">
    <location>
        <begin position="29"/>
        <end position="259"/>
    </location>
</feature>
<protein>
    <submittedName>
        <fullName evidence="2">Alpha/beta fold hydrolase</fullName>
    </submittedName>
</protein>
<organism evidence="2 3">
    <name type="scientific">Cellulomonas chengniuliangii</name>
    <dbReference type="NCBI Taxonomy" id="2968084"/>
    <lineage>
        <taxon>Bacteria</taxon>
        <taxon>Bacillati</taxon>
        <taxon>Actinomycetota</taxon>
        <taxon>Actinomycetes</taxon>
        <taxon>Micrococcales</taxon>
        <taxon>Cellulomonadaceae</taxon>
        <taxon>Cellulomonas</taxon>
    </lineage>
</organism>
<dbReference type="Pfam" id="PF00561">
    <property type="entry name" value="Abhydrolase_1"/>
    <property type="match status" value="1"/>
</dbReference>
<gene>
    <name evidence="2" type="ORF">NP064_04930</name>
</gene>
<dbReference type="InterPro" id="IPR050266">
    <property type="entry name" value="AB_hydrolase_sf"/>
</dbReference>
<accession>A0ABY5L0D6</accession>
<dbReference type="EMBL" id="CP101988">
    <property type="protein sequence ID" value="UUI76246.1"/>
    <property type="molecule type" value="Genomic_DNA"/>
</dbReference>
<reference evidence="2 3" key="1">
    <citation type="submission" date="2022-07" db="EMBL/GenBank/DDBJ databases">
        <title>Novel species in genus cellulomonas.</title>
        <authorList>
            <person name="Ye L."/>
        </authorList>
    </citation>
    <scope>NUCLEOTIDE SEQUENCE [LARGE SCALE GENOMIC DNA]</scope>
    <source>
        <strain evidence="3">zg-Y338</strain>
    </source>
</reference>
<dbReference type="Gene3D" id="3.40.50.1820">
    <property type="entry name" value="alpha/beta hydrolase"/>
    <property type="match status" value="1"/>
</dbReference>
<evidence type="ECO:0000313" key="3">
    <source>
        <dbReference type="Proteomes" id="UP001316189"/>
    </source>
</evidence>
<name>A0ABY5L0D6_9CELL</name>
<dbReference type="InterPro" id="IPR029058">
    <property type="entry name" value="AB_hydrolase_fold"/>
</dbReference>
<sequence>MTATPGEAPVRDDLLAVRELRQGSDNAVPLVLLHGFPVDSRMWDAAAAEAPGERAILAVDLPGLGGSAGFPLPSPPSLDDAADAVARTLADRGVESAVVAGLSMGGYVALALLERHPGLVAGLGLLDTKATADDDDARANRLRIADAVEMAGAVEEVLPMGGTLLGESTRASRPTLADTLTAWIAGQRPEGVAWSQRAMAARPDRSGLLAGFQGPALVLVGDEDQVTPPAVAEAMAEALAASQFVVVVRSGHMTAVEDPSAVGAALGDLAQRVDALVEQG</sequence>
<evidence type="ECO:0000313" key="2">
    <source>
        <dbReference type="EMBL" id="UUI76246.1"/>
    </source>
</evidence>
<keyword evidence="3" id="KW-1185">Reference proteome</keyword>
<keyword evidence="2" id="KW-0378">Hydrolase</keyword>
<dbReference type="RefSeq" id="WP_227570771.1">
    <property type="nucleotide sequence ID" value="NZ_CP101988.1"/>
</dbReference>